<accession>A0A059U112</accession>
<dbReference type="Gene3D" id="1.20.1640.10">
    <property type="entry name" value="Multidrug efflux transporter AcrB transmembrane domain"/>
    <property type="match status" value="2"/>
</dbReference>
<organism evidence="8">
    <name type="scientific">uncultured bacterium N27-1E</name>
    <dbReference type="NCBI Taxonomy" id="1497526"/>
    <lineage>
        <taxon>Bacteria</taxon>
        <taxon>environmental samples</taxon>
    </lineage>
</organism>
<name>A0A059U112_9BACT</name>
<dbReference type="Pfam" id="PF03176">
    <property type="entry name" value="MMPL"/>
    <property type="match status" value="2"/>
</dbReference>
<dbReference type="InterPro" id="IPR000731">
    <property type="entry name" value="SSD"/>
</dbReference>
<feature type="domain" description="SSD" evidence="7">
    <location>
        <begin position="627"/>
        <end position="754"/>
    </location>
</feature>
<dbReference type="EMBL" id="KJ508014">
    <property type="protein sequence ID" value="AHZ46198.1"/>
    <property type="molecule type" value="Genomic_DNA"/>
</dbReference>
<evidence type="ECO:0000256" key="4">
    <source>
        <dbReference type="ARBA" id="ARBA00022989"/>
    </source>
</evidence>
<dbReference type="PANTHER" id="PTHR33406:SF13">
    <property type="entry name" value="MEMBRANE PROTEIN YDFJ"/>
    <property type="match status" value="1"/>
</dbReference>
<dbReference type="GO" id="GO:0005886">
    <property type="term" value="C:plasma membrane"/>
    <property type="evidence" value="ECO:0007669"/>
    <property type="project" value="UniProtKB-SubCell"/>
</dbReference>
<feature type="transmembrane region" description="Helical" evidence="6">
    <location>
        <begin position="729"/>
        <end position="752"/>
    </location>
</feature>
<keyword evidence="3 6" id="KW-0812">Transmembrane</keyword>
<dbReference type="SUPFAM" id="SSF82866">
    <property type="entry name" value="Multidrug efflux transporter AcrB transmembrane domain"/>
    <property type="match status" value="2"/>
</dbReference>
<keyword evidence="2" id="KW-1003">Cell membrane</keyword>
<feature type="transmembrane region" description="Helical" evidence="6">
    <location>
        <begin position="700"/>
        <end position="723"/>
    </location>
</feature>
<protein>
    <submittedName>
        <fullName evidence="8">Transporter</fullName>
    </submittedName>
</protein>
<evidence type="ECO:0000256" key="5">
    <source>
        <dbReference type="ARBA" id="ARBA00023136"/>
    </source>
</evidence>
<evidence type="ECO:0000256" key="1">
    <source>
        <dbReference type="ARBA" id="ARBA00004651"/>
    </source>
</evidence>
<feature type="transmembrane region" description="Helical" evidence="6">
    <location>
        <begin position="629"/>
        <end position="650"/>
    </location>
</feature>
<evidence type="ECO:0000259" key="7">
    <source>
        <dbReference type="PROSITE" id="PS50156"/>
    </source>
</evidence>
<gene>
    <name evidence="8" type="ORF">1e12</name>
</gene>
<feature type="transmembrane region" description="Helical" evidence="6">
    <location>
        <begin position="222"/>
        <end position="241"/>
    </location>
</feature>
<reference evidence="8" key="1">
    <citation type="submission" date="2014-02" db="EMBL/GenBank/DDBJ databases">
        <title>Screening of novel PKS from marine sediment.</title>
        <authorList>
            <person name="Xie F."/>
            <person name="Fu C."/>
            <person name="Dai H."/>
            <person name="Zhang L."/>
        </authorList>
    </citation>
    <scope>NUCLEOTIDE SEQUENCE</scope>
</reference>
<keyword evidence="4 6" id="KW-1133">Transmembrane helix</keyword>
<sequence>MFNRFVRFVAYRPGWVLAMHAALGLFFAAQMVDIRTLAPRLRIQTEAEKVLPAGGEYREFYSHFQDLFGSYEMVFVGVVGADAITPEGLRLIRRLTWRFGQIDGVRRVLSLSNAPGVRSDQDGVMIAPAFDEAPEDAEELARIRSRILGDPMHVGNLVSSDGQATVLLVYPEEMSELEFRRRGIDQEIERVAREEVGDRARVLVVGNPTLKAVIGRIVLRDVALLLPLGFVFMALIACYSFRSARGVAVPLLSIIVAQLWTAGAMVLFDRSLNLVTFVVPILTNAVAFAYSVHVVSEHDHALRKGNLGGDAASLALKQVAFPVFLTAITTAAGFLSLCASRLPAIREFGAFCVVGVLSSLVASLTLAPAILSLTGRRRPSGTESEESRIERLASRVAAFDLRHRRVLLLAGAAVTVLAVVGVTRIQVSTSFVANLPPSHPVREASDAFDRELGGCTSFHVVVETDSRDAFKQPENLEELRSLQIWLDSQPEVGKTTSFADYLMVVNRAFHDGDPDYFSIPERKQTISQFLFFLWSDGLKDLVTTDYSAAHIMVRGRSVNSEGINSFIDRVEARLRELPEPFVGHITGDTVLVGRTMDEIAWGQAVSLSGAILIIFVILLAYFRSFRIALLALIPNTLPVTVYFGTLGLTGVTLNPLTSLIACVVLGIAVDDTIHFMVRFREKADELGDESQAVIAALRSVARPVTSTTAALCAGFLVLAASGLRQMVEFSVLASCMLVFAWLVDVTFTPALCARLGVASKAPGPEREAGSG</sequence>
<feature type="transmembrane region" description="Helical" evidence="6">
    <location>
        <begin position="406"/>
        <end position="427"/>
    </location>
</feature>
<dbReference type="InterPro" id="IPR050545">
    <property type="entry name" value="Mycobact_MmpL"/>
</dbReference>
<dbReference type="InterPro" id="IPR004869">
    <property type="entry name" value="MMPL_dom"/>
</dbReference>
<feature type="transmembrane region" description="Helical" evidence="6">
    <location>
        <begin position="348"/>
        <end position="371"/>
    </location>
</feature>
<feature type="transmembrane region" description="Helical" evidence="6">
    <location>
        <begin position="274"/>
        <end position="295"/>
    </location>
</feature>
<dbReference type="PANTHER" id="PTHR33406">
    <property type="entry name" value="MEMBRANE PROTEIN MJ1562-RELATED"/>
    <property type="match status" value="1"/>
</dbReference>
<evidence type="ECO:0000313" key="8">
    <source>
        <dbReference type="EMBL" id="AHZ46198.1"/>
    </source>
</evidence>
<feature type="transmembrane region" description="Helical" evidence="6">
    <location>
        <begin position="319"/>
        <end position="342"/>
    </location>
</feature>
<keyword evidence="5 6" id="KW-0472">Membrane</keyword>
<proteinExistence type="predicted"/>
<feature type="domain" description="SSD" evidence="7">
    <location>
        <begin position="251"/>
        <end position="373"/>
    </location>
</feature>
<dbReference type="AlphaFoldDB" id="A0A059U112"/>
<comment type="subcellular location">
    <subcellularLocation>
        <location evidence="1">Cell membrane</location>
        <topology evidence="1">Multi-pass membrane protein</topology>
    </subcellularLocation>
</comment>
<evidence type="ECO:0000256" key="2">
    <source>
        <dbReference type="ARBA" id="ARBA00022475"/>
    </source>
</evidence>
<evidence type="ECO:0000256" key="3">
    <source>
        <dbReference type="ARBA" id="ARBA00022692"/>
    </source>
</evidence>
<dbReference type="PROSITE" id="PS50156">
    <property type="entry name" value="SSD"/>
    <property type="match status" value="2"/>
</dbReference>
<evidence type="ECO:0000256" key="6">
    <source>
        <dbReference type="SAM" id="Phobius"/>
    </source>
</evidence>
<feature type="transmembrane region" description="Helical" evidence="6">
    <location>
        <begin position="599"/>
        <end position="622"/>
    </location>
</feature>
<feature type="transmembrane region" description="Helical" evidence="6">
    <location>
        <begin position="248"/>
        <end position="268"/>
    </location>
</feature>